<feature type="transmembrane region" description="Helical" evidence="8">
    <location>
        <begin position="169"/>
        <end position="192"/>
    </location>
</feature>
<protein>
    <recommendedName>
        <fullName evidence="8">Probable membrane transporter protein</fullName>
    </recommendedName>
</protein>
<dbReference type="PANTHER" id="PTHR30269">
    <property type="entry name" value="TRANSMEMBRANE PROTEIN YFCA"/>
    <property type="match status" value="1"/>
</dbReference>
<dbReference type="Pfam" id="PF01925">
    <property type="entry name" value="TauE"/>
    <property type="match status" value="1"/>
</dbReference>
<feature type="transmembrane region" description="Helical" evidence="8">
    <location>
        <begin position="225"/>
        <end position="244"/>
    </location>
</feature>
<feature type="transmembrane region" description="Helical" evidence="8">
    <location>
        <begin position="133"/>
        <end position="163"/>
    </location>
</feature>
<organism evidence="9 10">
    <name type="scientific">Gordonia effusa NBRC 100432</name>
    <dbReference type="NCBI Taxonomy" id="1077974"/>
    <lineage>
        <taxon>Bacteria</taxon>
        <taxon>Bacillati</taxon>
        <taxon>Actinomycetota</taxon>
        <taxon>Actinomycetes</taxon>
        <taxon>Mycobacteriales</taxon>
        <taxon>Gordoniaceae</taxon>
        <taxon>Gordonia</taxon>
    </lineage>
</organism>
<feature type="transmembrane region" description="Helical" evidence="8">
    <location>
        <begin position="42"/>
        <end position="61"/>
    </location>
</feature>
<feature type="transmembrane region" description="Helical" evidence="8">
    <location>
        <begin position="73"/>
        <end position="96"/>
    </location>
</feature>
<comment type="caution">
    <text evidence="9">The sequence shown here is derived from an EMBL/GenBank/DDBJ whole genome shotgun (WGS) entry which is preliminary data.</text>
</comment>
<dbReference type="RefSeq" id="WP_007318568.1">
    <property type="nucleotide sequence ID" value="NZ_BAEH01000077.1"/>
</dbReference>
<dbReference type="Proteomes" id="UP000035034">
    <property type="component" value="Unassembled WGS sequence"/>
</dbReference>
<evidence type="ECO:0000256" key="2">
    <source>
        <dbReference type="ARBA" id="ARBA00009142"/>
    </source>
</evidence>
<evidence type="ECO:0000256" key="4">
    <source>
        <dbReference type="ARBA" id="ARBA00022475"/>
    </source>
</evidence>
<evidence type="ECO:0000313" key="10">
    <source>
        <dbReference type="Proteomes" id="UP000035034"/>
    </source>
</evidence>
<dbReference type="STRING" id="1077974.GOEFS_077_00250"/>
<dbReference type="OrthoDB" id="3782574at2"/>
<dbReference type="EMBL" id="BAEH01000077">
    <property type="protein sequence ID" value="GAB19233.1"/>
    <property type="molecule type" value="Genomic_DNA"/>
</dbReference>
<evidence type="ECO:0000256" key="1">
    <source>
        <dbReference type="ARBA" id="ARBA00004651"/>
    </source>
</evidence>
<comment type="subcellular location">
    <subcellularLocation>
        <location evidence="1 8">Cell membrane</location>
        <topology evidence="1 8">Multi-pass membrane protein</topology>
    </subcellularLocation>
</comment>
<dbReference type="AlphaFoldDB" id="H0R2D2"/>
<comment type="similarity">
    <text evidence="2 8">Belongs to the 4-toluene sulfonate uptake permease (TSUP) (TC 2.A.102) family.</text>
</comment>
<dbReference type="PANTHER" id="PTHR30269:SF0">
    <property type="entry name" value="MEMBRANE TRANSPORTER PROTEIN YFCA-RELATED"/>
    <property type="match status" value="1"/>
</dbReference>
<gene>
    <name evidence="9" type="ORF">GOEFS_077_00250</name>
</gene>
<sequence length="245" mass="24547">MTALDLAFLVVAGFATGVVGYVSGLASIISYPALLAVGLSPLAANVTNTVSLVAVGVGATAKASRKLLERGRTLAIWAACAAAGGVVGALLLLISPEESFETVVPYLVGMASIALLAQPLVRRHIGDAEVPHIIPVAVFVISIYGGYFGAGAGVIFLALLLIFTAESMWNVAILKSFLLGTSNLVAAVIFGVTGPVHWTAALALGAGALVGGWCGPPIVAVIPPTVLRVGVGIGGLGLAGWLALS</sequence>
<feature type="transmembrane region" description="Helical" evidence="8">
    <location>
        <begin position="199"/>
        <end position="219"/>
    </location>
</feature>
<feature type="transmembrane region" description="Helical" evidence="8">
    <location>
        <begin position="7"/>
        <end position="30"/>
    </location>
</feature>
<keyword evidence="10" id="KW-1185">Reference proteome</keyword>
<keyword evidence="7 8" id="KW-0472">Membrane</keyword>
<evidence type="ECO:0000256" key="6">
    <source>
        <dbReference type="ARBA" id="ARBA00022989"/>
    </source>
</evidence>
<reference evidence="9 10" key="1">
    <citation type="submission" date="2011-12" db="EMBL/GenBank/DDBJ databases">
        <title>Whole genome shotgun sequence of Gordonia effusa NBRC 100432.</title>
        <authorList>
            <person name="Yoshida I."/>
            <person name="Takarada H."/>
            <person name="Hosoyama A."/>
            <person name="Tsuchikane K."/>
            <person name="Katsumata H."/>
            <person name="Yamazaki S."/>
            <person name="Fujita N."/>
        </authorList>
    </citation>
    <scope>NUCLEOTIDE SEQUENCE [LARGE SCALE GENOMIC DNA]</scope>
    <source>
        <strain evidence="9 10">NBRC 100432</strain>
    </source>
</reference>
<keyword evidence="3" id="KW-0813">Transport</keyword>
<name>H0R2D2_9ACTN</name>
<accession>H0R2D2</accession>
<dbReference type="InterPro" id="IPR052017">
    <property type="entry name" value="TSUP"/>
</dbReference>
<keyword evidence="6 8" id="KW-1133">Transmembrane helix</keyword>
<evidence type="ECO:0000256" key="3">
    <source>
        <dbReference type="ARBA" id="ARBA00022448"/>
    </source>
</evidence>
<keyword evidence="4 8" id="KW-1003">Cell membrane</keyword>
<dbReference type="InterPro" id="IPR002781">
    <property type="entry name" value="TM_pro_TauE-like"/>
</dbReference>
<evidence type="ECO:0000256" key="5">
    <source>
        <dbReference type="ARBA" id="ARBA00022692"/>
    </source>
</evidence>
<evidence type="ECO:0000313" key="9">
    <source>
        <dbReference type="EMBL" id="GAB19233.1"/>
    </source>
</evidence>
<dbReference type="GO" id="GO:0005886">
    <property type="term" value="C:plasma membrane"/>
    <property type="evidence" value="ECO:0007669"/>
    <property type="project" value="UniProtKB-SubCell"/>
</dbReference>
<keyword evidence="5 8" id="KW-0812">Transmembrane</keyword>
<proteinExistence type="inferred from homology"/>
<feature type="transmembrane region" description="Helical" evidence="8">
    <location>
        <begin position="102"/>
        <end position="121"/>
    </location>
</feature>
<dbReference type="eggNOG" id="COG0730">
    <property type="taxonomic scope" value="Bacteria"/>
</dbReference>
<evidence type="ECO:0000256" key="7">
    <source>
        <dbReference type="ARBA" id="ARBA00023136"/>
    </source>
</evidence>
<evidence type="ECO:0000256" key="8">
    <source>
        <dbReference type="RuleBase" id="RU363041"/>
    </source>
</evidence>